<protein>
    <submittedName>
        <fullName evidence="1">Uncharacterized protein</fullName>
    </submittedName>
</protein>
<gene>
    <name evidence="1" type="ORF">BDV26DRAFT_265880</name>
</gene>
<evidence type="ECO:0000313" key="2">
    <source>
        <dbReference type="Proteomes" id="UP000326198"/>
    </source>
</evidence>
<evidence type="ECO:0000313" key="1">
    <source>
        <dbReference type="EMBL" id="KAE8376314.1"/>
    </source>
</evidence>
<keyword evidence="2" id="KW-1185">Reference proteome</keyword>
<dbReference type="EMBL" id="ML736243">
    <property type="protein sequence ID" value="KAE8376314.1"/>
    <property type="molecule type" value="Genomic_DNA"/>
</dbReference>
<organism evidence="1 2">
    <name type="scientific">Aspergillus bertholletiae</name>
    <dbReference type="NCBI Taxonomy" id="1226010"/>
    <lineage>
        <taxon>Eukaryota</taxon>
        <taxon>Fungi</taxon>
        <taxon>Dikarya</taxon>
        <taxon>Ascomycota</taxon>
        <taxon>Pezizomycotina</taxon>
        <taxon>Eurotiomycetes</taxon>
        <taxon>Eurotiomycetidae</taxon>
        <taxon>Eurotiales</taxon>
        <taxon>Aspergillaceae</taxon>
        <taxon>Aspergillus</taxon>
        <taxon>Aspergillus subgen. Circumdati</taxon>
    </lineage>
</organism>
<sequence length="55" mass="6569">MRSRNWSQSRHTSTELGRTHVHAVLHVTIASNMTTWFLSRFYGVNKERGGFRWDY</sequence>
<dbReference type="Proteomes" id="UP000326198">
    <property type="component" value="Unassembled WGS sequence"/>
</dbReference>
<proteinExistence type="predicted"/>
<accession>A0A5N7B2L6</accession>
<dbReference type="AlphaFoldDB" id="A0A5N7B2L6"/>
<reference evidence="1 2" key="1">
    <citation type="submission" date="2019-04" db="EMBL/GenBank/DDBJ databases">
        <title>Friends and foes A comparative genomics studyof 23 Aspergillus species from section Flavi.</title>
        <authorList>
            <consortium name="DOE Joint Genome Institute"/>
            <person name="Kjaerbolling I."/>
            <person name="Vesth T."/>
            <person name="Frisvad J.C."/>
            <person name="Nybo J.L."/>
            <person name="Theobald S."/>
            <person name="Kildgaard S."/>
            <person name="Isbrandt T."/>
            <person name="Kuo A."/>
            <person name="Sato A."/>
            <person name="Lyhne E.K."/>
            <person name="Kogle M.E."/>
            <person name="Wiebenga A."/>
            <person name="Kun R.S."/>
            <person name="Lubbers R.J."/>
            <person name="Makela M.R."/>
            <person name="Barry K."/>
            <person name="Chovatia M."/>
            <person name="Clum A."/>
            <person name="Daum C."/>
            <person name="Haridas S."/>
            <person name="He G."/>
            <person name="LaButti K."/>
            <person name="Lipzen A."/>
            <person name="Mondo S."/>
            <person name="Riley R."/>
            <person name="Salamov A."/>
            <person name="Simmons B.A."/>
            <person name="Magnuson J.K."/>
            <person name="Henrissat B."/>
            <person name="Mortensen U.H."/>
            <person name="Larsen T.O."/>
            <person name="Devries R.P."/>
            <person name="Grigoriev I.V."/>
            <person name="Machida M."/>
            <person name="Baker S.E."/>
            <person name="Andersen M.R."/>
        </authorList>
    </citation>
    <scope>NUCLEOTIDE SEQUENCE [LARGE SCALE GENOMIC DNA]</scope>
    <source>
        <strain evidence="1 2">IBT 29228</strain>
    </source>
</reference>
<name>A0A5N7B2L6_9EURO</name>